<dbReference type="GO" id="GO:0048039">
    <property type="term" value="F:ubiquinone binding"/>
    <property type="evidence" value="ECO:0007669"/>
    <property type="project" value="TreeGrafter"/>
</dbReference>
<evidence type="ECO:0000256" key="1">
    <source>
        <dbReference type="ARBA" id="ARBA00003257"/>
    </source>
</evidence>
<sequence length="437" mass="48861">MITSLIFLVMANLKSKYLCFTTILLVLFFNFEEQFNVKLLFKNNTGYAIDKISYFLGLTFLFVLWLILVACSILNFEANKLKMILLGIFLSLILFGTVSTNKLFLFFIFFEVSLVPMSLMIWGWGPGLKKITAGFFLLMYTSIAGAPLLLNLLFIMSKFKILTWGDLSGVAEVPVIFLYGLLVAFCVKLPVYMLHMWLPKAHVEASTTGSMILAGSLLKLGSFGLNRMIQVLMKSPLSLLILLSTLLHGLLVATYVACMLADGKTMIAMSSVSHMTILAGSLLTGSFLVSQNNQMASLTHGLVSPLMFFYFFCVYEPTKSRSVLLVKSTFLNTSHYLILLWFFCVFSNMGCPPFFSFFPEMLSFFLLLQYSFSNWGILMMFSLLMAGLSTLLISRMYLANAGKSSSKEGILHSMGTMNVMAQSMALMLGGWVFLKNS</sequence>
<feature type="transmembrane region" description="Helical" evidence="17">
    <location>
        <begin position="135"/>
        <end position="156"/>
    </location>
</feature>
<keyword evidence="13 17" id="KW-0830">Ubiquinone</keyword>
<dbReference type="AlphaFoldDB" id="A0A514ABY5"/>
<evidence type="ECO:0000256" key="3">
    <source>
        <dbReference type="ARBA" id="ARBA00009025"/>
    </source>
</evidence>
<protein>
    <recommendedName>
        <fullName evidence="5 17">NADH-ubiquinone oxidoreductase chain 4</fullName>
        <ecNumber evidence="4 17">7.1.1.2</ecNumber>
    </recommendedName>
</protein>
<keyword evidence="7 17" id="KW-0679">Respiratory chain</keyword>
<proteinExistence type="inferred from homology"/>
<comment type="similarity">
    <text evidence="3 17">Belongs to the complex I subunit 4 family.</text>
</comment>
<accession>A0A514ABY5</accession>
<evidence type="ECO:0000256" key="11">
    <source>
        <dbReference type="ARBA" id="ARBA00022989"/>
    </source>
</evidence>
<evidence type="ECO:0000256" key="9">
    <source>
        <dbReference type="ARBA" id="ARBA00022967"/>
    </source>
</evidence>
<dbReference type="InterPro" id="IPR003918">
    <property type="entry name" value="NADH_UbQ_OxRdtase"/>
</dbReference>
<keyword evidence="15 17" id="KW-0472">Membrane</keyword>
<comment type="function">
    <text evidence="1">Core subunit of the mitochondrial membrane respiratory chain NADH dehydrogenase (Complex I) that is believed to belong to the minimal assembly required for catalysis. Complex I functions in the transfer of electrons from NADH to the respiratory chain. The immediate electron acceptor for the enzyme is believed to be ubiquinone.</text>
</comment>
<evidence type="ECO:0000256" key="14">
    <source>
        <dbReference type="ARBA" id="ARBA00023128"/>
    </source>
</evidence>
<dbReference type="PANTHER" id="PTHR43507:SF20">
    <property type="entry name" value="NADH-UBIQUINONE OXIDOREDUCTASE CHAIN 4"/>
    <property type="match status" value="1"/>
</dbReference>
<keyword evidence="12 17" id="KW-0520">NAD</keyword>
<feature type="transmembrane region" description="Helical" evidence="17">
    <location>
        <begin position="336"/>
        <end position="355"/>
    </location>
</feature>
<reference evidence="19" key="1">
    <citation type="journal article" date="2019" name="Nucleic Acids Res.">
        <title>Coding palindromes in mitochondrial genes of Nematomorpha.</title>
        <authorList>
            <person name="Mikhailov K.V."/>
            <person name="Efeykin B.D."/>
            <person name="Panchin A.Y."/>
            <person name="Knorre D.A."/>
            <person name="Logacheva M.D."/>
            <person name="Penin A.A."/>
            <person name="Muntyan M.S."/>
            <person name="Nikitin M.A."/>
            <person name="Popova O.V."/>
            <person name="Zanegina O.N."/>
            <person name="Vyssokikh M.Y."/>
            <person name="Spiridonov S.E."/>
            <person name="Aleoshin V.V."/>
            <person name="Panchin Y.V."/>
        </authorList>
    </citation>
    <scope>NUCLEOTIDE SEQUENCE</scope>
</reference>
<keyword evidence="14 17" id="KW-0496">Mitochondrion</keyword>
<evidence type="ECO:0000256" key="13">
    <source>
        <dbReference type="ARBA" id="ARBA00023075"/>
    </source>
</evidence>
<evidence type="ECO:0000256" key="2">
    <source>
        <dbReference type="ARBA" id="ARBA00004225"/>
    </source>
</evidence>
<feature type="transmembrane region" description="Helical" evidence="17">
    <location>
        <begin position="237"/>
        <end position="260"/>
    </location>
</feature>
<evidence type="ECO:0000256" key="17">
    <source>
        <dbReference type="RuleBase" id="RU003297"/>
    </source>
</evidence>
<feature type="transmembrane region" description="Helical" evidence="17">
    <location>
        <begin position="53"/>
        <end position="74"/>
    </location>
</feature>
<dbReference type="GO" id="GO:0008137">
    <property type="term" value="F:NADH dehydrogenase (ubiquinone) activity"/>
    <property type="evidence" value="ECO:0007669"/>
    <property type="project" value="UniProtKB-UniRule"/>
</dbReference>
<evidence type="ECO:0000256" key="10">
    <source>
        <dbReference type="ARBA" id="ARBA00022982"/>
    </source>
</evidence>
<feature type="transmembrane region" description="Helical" evidence="17">
    <location>
        <begin position="104"/>
        <end position="123"/>
    </location>
</feature>
<dbReference type="PANTHER" id="PTHR43507">
    <property type="entry name" value="NADH-UBIQUINONE OXIDOREDUCTASE CHAIN 4"/>
    <property type="match status" value="1"/>
</dbReference>
<feature type="transmembrane region" description="Helical" evidence="17">
    <location>
        <begin position="81"/>
        <end position="98"/>
    </location>
</feature>
<feature type="domain" description="NADH:quinone oxidoreductase/Mrp antiporter transmembrane" evidence="18">
    <location>
        <begin position="101"/>
        <end position="382"/>
    </location>
</feature>
<dbReference type="EMBL" id="MG257766">
    <property type="protein sequence ID" value="QDH52430.1"/>
    <property type="molecule type" value="Genomic_DNA"/>
</dbReference>
<keyword evidence="9" id="KW-1278">Translocase</keyword>
<evidence type="ECO:0000256" key="16">
    <source>
        <dbReference type="ARBA" id="ARBA00049551"/>
    </source>
</evidence>
<evidence type="ECO:0000256" key="4">
    <source>
        <dbReference type="ARBA" id="ARBA00012944"/>
    </source>
</evidence>
<evidence type="ECO:0000256" key="15">
    <source>
        <dbReference type="ARBA" id="ARBA00023136"/>
    </source>
</evidence>
<feature type="transmembrane region" description="Helical" evidence="17">
    <location>
        <begin position="176"/>
        <end position="198"/>
    </location>
</feature>
<dbReference type="EC" id="7.1.1.2" evidence="4 17"/>
<feature type="transmembrane region" description="Helical" evidence="17">
    <location>
        <begin position="375"/>
        <end position="398"/>
    </location>
</feature>
<feature type="transmembrane region" description="Helical" evidence="17">
    <location>
        <begin position="295"/>
        <end position="315"/>
    </location>
</feature>
<dbReference type="GO" id="GO:0042773">
    <property type="term" value="P:ATP synthesis coupled electron transport"/>
    <property type="evidence" value="ECO:0007669"/>
    <property type="project" value="InterPro"/>
</dbReference>
<dbReference type="GO" id="GO:0031966">
    <property type="term" value="C:mitochondrial membrane"/>
    <property type="evidence" value="ECO:0007669"/>
    <property type="project" value="UniProtKB-SubCell"/>
</dbReference>
<evidence type="ECO:0000256" key="7">
    <source>
        <dbReference type="ARBA" id="ARBA00022660"/>
    </source>
</evidence>
<keyword evidence="6 17" id="KW-0813">Transport</keyword>
<dbReference type="GO" id="GO:0015990">
    <property type="term" value="P:electron transport coupled proton transport"/>
    <property type="evidence" value="ECO:0007669"/>
    <property type="project" value="TreeGrafter"/>
</dbReference>
<evidence type="ECO:0000313" key="19">
    <source>
        <dbReference type="EMBL" id="QDH52430.1"/>
    </source>
</evidence>
<dbReference type="PRINTS" id="PR01437">
    <property type="entry name" value="NUOXDRDTASE4"/>
</dbReference>
<keyword evidence="11 17" id="KW-1133">Transmembrane helix</keyword>
<feature type="transmembrane region" description="Helical" evidence="17">
    <location>
        <begin position="272"/>
        <end position="289"/>
    </location>
</feature>
<comment type="catalytic activity">
    <reaction evidence="16 17">
        <text>a ubiquinone + NADH + 5 H(+)(in) = a ubiquinol + NAD(+) + 4 H(+)(out)</text>
        <dbReference type="Rhea" id="RHEA:29091"/>
        <dbReference type="Rhea" id="RHEA-COMP:9565"/>
        <dbReference type="Rhea" id="RHEA-COMP:9566"/>
        <dbReference type="ChEBI" id="CHEBI:15378"/>
        <dbReference type="ChEBI" id="CHEBI:16389"/>
        <dbReference type="ChEBI" id="CHEBI:17976"/>
        <dbReference type="ChEBI" id="CHEBI:57540"/>
        <dbReference type="ChEBI" id="CHEBI:57945"/>
        <dbReference type="EC" id="7.1.1.2"/>
    </reaction>
</comment>
<dbReference type="Pfam" id="PF00361">
    <property type="entry name" value="Proton_antipo_M"/>
    <property type="match status" value="1"/>
</dbReference>
<keyword evidence="8 17" id="KW-0812">Transmembrane</keyword>
<gene>
    <name evidence="19" type="primary">ND4</name>
</gene>
<comment type="function">
    <text evidence="17">Core subunit of the mitochondrial membrane respiratory chain NADH dehydrogenase (Complex I) which catalyzes electron transfer from NADH through the respiratory chain, using ubiquinone as an electron acceptor. Essential for the catalytic activity and assembly of complex I.</text>
</comment>
<evidence type="ECO:0000256" key="12">
    <source>
        <dbReference type="ARBA" id="ARBA00023027"/>
    </source>
</evidence>
<dbReference type="InterPro" id="IPR001750">
    <property type="entry name" value="ND/Mrp_TM"/>
</dbReference>
<keyword evidence="10 17" id="KW-0249">Electron transport</keyword>
<feature type="transmembrane region" description="Helical" evidence="17">
    <location>
        <begin position="410"/>
        <end position="434"/>
    </location>
</feature>
<comment type="subcellular location">
    <subcellularLocation>
        <location evidence="2 17">Mitochondrion membrane</location>
        <topology evidence="2 17">Multi-pass membrane protein</topology>
    </subcellularLocation>
</comment>
<dbReference type="GO" id="GO:0003954">
    <property type="term" value="F:NADH dehydrogenase activity"/>
    <property type="evidence" value="ECO:0007669"/>
    <property type="project" value="TreeGrafter"/>
</dbReference>
<name>A0A514ABY5_9BILA</name>
<evidence type="ECO:0000256" key="6">
    <source>
        <dbReference type="ARBA" id="ARBA00022448"/>
    </source>
</evidence>
<geneLocation type="mitochondrion" evidence="19"/>
<evidence type="ECO:0000259" key="18">
    <source>
        <dbReference type="Pfam" id="PF00361"/>
    </source>
</evidence>
<evidence type="ECO:0000256" key="8">
    <source>
        <dbReference type="ARBA" id="ARBA00022692"/>
    </source>
</evidence>
<evidence type="ECO:0000256" key="5">
    <source>
        <dbReference type="ARBA" id="ARBA00021006"/>
    </source>
</evidence>
<organism evidence="19">
    <name type="scientific">Gordionus wolterstorffii</name>
    <dbReference type="NCBI Taxonomy" id="190562"/>
    <lineage>
        <taxon>Eukaryota</taxon>
        <taxon>Metazoa</taxon>
        <taxon>Ecdysozoa</taxon>
        <taxon>Nematomorpha</taxon>
        <taxon>Gordioida</taxon>
        <taxon>Chordodea</taxon>
        <taxon>Chordodoidea</taxon>
        <taxon>Parachordodidae</taxon>
        <taxon>Gordionus</taxon>
    </lineage>
</organism>